<dbReference type="InterPro" id="IPR036597">
    <property type="entry name" value="Fido-like_dom_sf"/>
</dbReference>
<gene>
    <name evidence="1" type="primary">cps26F</name>
</gene>
<reference evidence="1" key="1">
    <citation type="journal article" date="2013" name="Appl. Environ. Microbiol.">
        <title>Genetic analysis of capsular polysaccharide synthesis gene clusters from all serotypes of Streptococcus suis: potential mechanisms for generation of capsular variation.</title>
        <authorList>
            <person name="Okura M."/>
            <person name="Takamatsu D."/>
            <person name="Maruyama F."/>
            <person name="Nozawa T."/>
            <person name="Nakagawa I."/>
            <person name="Osaki M."/>
            <person name="Sekizaki T."/>
            <person name="Gottschalk M."/>
            <person name="Kumagai Y."/>
            <person name="Hamada S."/>
        </authorList>
    </citation>
    <scope>NUCLEOTIDE SEQUENCE</scope>
    <source>
        <strain evidence="1">89-4109-1</strain>
    </source>
</reference>
<dbReference type="Gene3D" id="1.10.3290.10">
    <property type="entry name" value="Fido-like domain"/>
    <property type="match status" value="1"/>
</dbReference>
<name>M1VP62_STRSU</name>
<dbReference type="AlphaFoldDB" id="M1VP62"/>
<organism evidence="1">
    <name type="scientific">Streptococcus suis</name>
    <dbReference type="NCBI Taxonomy" id="1307"/>
    <lineage>
        <taxon>Bacteria</taxon>
        <taxon>Bacillati</taxon>
        <taxon>Bacillota</taxon>
        <taxon>Bacilli</taxon>
        <taxon>Lactobacillales</taxon>
        <taxon>Streptococcaceae</taxon>
        <taxon>Streptococcus</taxon>
    </lineage>
</organism>
<sequence length="55" mass="6328">MLSQRLIEEKSIGFKGGIYHKVQIELANNSNHIEGSQLSQEQTRYIFETNTIGFE</sequence>
<accession>M1VP62</accession>
<dbReference type="EMBL" id="AB737830">
    <property type="protein sequence ID" value="BAM94917.1"/>
    <property type="molecule type" value="Genomic_DNA"/>
</dbReference>
<evidence type="ECO:0000313" key="1">
    <source>
        <dbReference type="EMBL" id="BAM94917.1"/>
    </source>
</evidence>
<protein>
    <submittedName>
        <fullName evidence="1">Fic/DOC family protein</fullName>
    </submittedName>
</protein>
<proteinExistence type="predicted"/>